<dbReference type="InterPro" id="IPR031030">
    <property type="entry name" value="Lepto_Lipo_YY_C"/>
</dbReference>
<proteinExistence type="predicted"/>
<protein>
    <submittedName>
        <fullName evidence="1">TIGR04452 family lipoprotein</fullName>
    </submittedName>
</protein>
<dbReference type="Proteomes" id="UP000297891">
    <property type="component" value="Unassembled WGS sequence"/>
</dbReference>
<dbReference type="AlphaFoldDB" id="A0A2M9Y6C6"/>
<name>A0A2M9Y6C6_9LEPT</name>
<reference evidence="1" key="1">
    <citation type="journal article" date="2019" name="PLoS Negl. Trop. Dis.">
        <title>Revisiting the worldwide diversity of Leptospira species in the environment.</title>
        <authorList>
            <person name="Vincent A.T."/>
            <person name="Schiettekatte O."/>
            <person name="Bourhy P."/>
            <person name="Veyrier F.J."/>
            <person name="Picardeau M."/>
        </authorList>
    </citation>
    <scope>NUCLEOTIDE SEQUENCE [LARGE SCALE GENOMIC DNA]</scope>
    <source>
        <strain evidence="1">201800277</strain>
    </source>
</reference>
<dbReference type="OrthoDB" id="327755at2"/>
<keyword evidence="2" id="KW-1185">Reference proteome</keyword>
<evidence type="ECO:0000313" key="1">
    <source>
        <dbReference type="EMBL" id="TGK96002.1"/>
    </source>
</evidence>
<keyword evidence="1" id="KW-0449">Lipoprotein</keyword>
<gene>
    <name evidence="1" type="ORF">EHQ30_05080</name>
</gene>
<organism evidence="1 2">
    <name type="scientific">Leptospira brenneri</name>
    <dbReference type="NCBI Taxonomy" id="2023182"/>
    <lineage>
        <taxon>Bacteria</taxon>
        <taxon>Pseudomonadati</taxon>
        <taxon>Spirochaetota</taxon>
        <taxon>Spirochaetia</taxon>
        <taxon>Leptospirales</taxon>
        <taxon>Leptospiraceae</taxon>
        <taxon>Leptospira</taxon>
    </lineage>
</organism>
<dbReference type="EMBL" id="RQFP01000001">
    <property type="protein sequence ID" value="TGK96002.1"/>
    <property type="molecule type" value="Genomic_DNA"/>
</dbReference>
<accession>A0A2M9Y6C6</accession>
<dbReference type="RefSeq" id="WP_100789042.1">
    <property type="nucleotide sequence ID" value="NZ_NPDQ01000001.1"/>
</dbReference>
<evidence type="ECO:0000313" key="2">
    <source>
        <dbReference type="Proteomes" id="UP000297891"/>
    </source>
</evidence>
<dbReference type="NCBIfam" id="TIGR04452">
    <property type="entry name" value="Lepto_Lipo_YY_C"/>
    <property type="match status" value="1"/>
</dbReference>
<comment type="caution">
    <text evidence="1">The sequence shown here is derived from an EMBL/GenBank/DDBJ whole genome shotgun (WGS) entry which is preliminary data.</text>
</comment>
<sequence length="157" mass="16962">MKQIFISILFFIFLTNCMLTEGIGIPTYGAIKGSEAKKRISDAIFEAESTASAFWLAQSGMKGGQGPISPLLLINGFLTKALYSYVSKIEDSESFMESSVLQCESDIRTKGALVLGSIYDGLTTVGGVARDALLLPEFASCDLEKTGKIITIEPVRF</sequence>